<proteinExistence type="predicted"/>
<dbReference type="Pfam" id="PF09709">
    <property type="entry name" value="Cas_Csd1"/>
    <property type="match status" value="1"/>
</dbReference>
<protein>
    <submittedName>
        <fullName evidence="2">Type I-C CRISPR-associated protein Cas8c/Csd1</fullName>
    </submittedName>
</protein>
<dbReference type="RefSeq" id="WP_207859288.1">
    <property type="nucleotide sequence ID" value="NZ_JAFREP010000011.1"/>
</dbReference>
<comment type="caution">
    <text evidence="2">The sequence shown here is derived from an EMBL/GenBank/DDBJ whole genome shotgun (WGS) entry which is preliminary data.</text>
</comment>
<evidence type="ECO:0000313" key="3">
    <source>
        <dbReference type="Proteomes" id="UP000664417"/>
    </source>
</evidence>
<dbReference type="InterPro" id="IPR010144">
    <property type="entry name" value="CRISPR-assoc_prot_Csd1-typ"/>
</dbReference>
<reference evidence="2" key="1">
    <citation type="submission" date="2021-03" db="EMBL/GenBank/DDBJ databases">
        <authorList>
            <person name="Wang G."/>
        </authorList>
    </citation>
    <scope>NUCLEOTIDE SEQUENCE</scope>
    <source>
        <strain evidence="2">KCTC 12899</strain>
    </source>
</reference>
<feature type="region of interest" description="Disordered" evidence="1">
    <location>
        <begin position="608"/>
        <end position="627"/>
    </location>
</feature>
<keyword evidence="3" id="KW-1185">Reference proteome</keyword>
<organism evidence="2 3">
    <name type="scientific">Acanthopleuribacter pedis</name>
    <dbReference type="NCBI Taxonomy" id="442870"/>
    <lineage>
        <taxon>Bacteria</taxon>
        <taxon>Pseudomonadati</taxon>
        <taxon>Acidobacteriota</taxon>
        <taxon>Holophagae</taxon>
        <taxon>Acanthopleuribacterales</taxon>
        <taxon>Acanthopleuribacteraceae</taxon>
        <taxon>Acanthopleuribacter</taxon>
    </lineage>
</organism>
<name>A0A8J7Q9I3_9BACT</name>
<gene>
    <name evidence="2" type="primary">cas8c</name>
    <name evidence="2" type="ORF">J3U88_13300</name>
</gene>
<dbReference type="NCBIfam" id="TIGR01863">
    <property type="entry name" value="cas_Csd1"/>
    <property type="match status" value="1"/>
</dbReference>
<dbReference type="Proteomes" id="UP000664417">
    <property type="component" value="Unassembled WGS sequence"/>
</dbReference>
<dbReference type="EMBL" id="JAFREP010000011">
    <property type="protein sequence ID" value="MBO1319444.1"/>
    <property type="molecule type" value="Genomic_DNA"/>
</dbReference>
<accession>A0A8J7Q9I3</accession>
<evidence type="ECO:0000313" key="2">
    <source>
        <dbReference type="EMBL" id="MBO1319444.1"/>
    </source>
</evidence>
<evidence type="ECO:0000256" key="1">
    <source>
        <dbReference type="SAM" id="MobiDB-lite"/>
    </source>
</evidence>
<sequence>MIVQSLLDLAEREKLIEEPGLQLKPLDWEIHINAAGDIQRLVQRVAEDAKQRPKAMIPTRLVRSSGVRPQLLVDKADYAVGVSDSVKATASVRDKSKKVERLRQSFVQMIAMCRRIADETDSALVAAQVRAMEKLLAEPALLFAHWHVAGKSKTLYALDDTFRQVPADWLGNHLFGYVVDGKRVWEDPPVEAWLHENIFSFYEVEGAGEIRCLGYGELMKPVDKHIVFDFPGDTGQLPLVSFNNDADYHYGAKNNENAPFSAQASFGIAAAIARLQGNGEVKGQTAKRQCVRLNDNTLALYWSDQEQQAMDLNVGLDEAEEDEILKAEQVWKKIAFSGRPDAVSEDLGRLFTLIMSREKSRMVIRSARLSSLPQVAARLLTYFEELAIVSPWPDRELRGYRGLRRLVDAVYPRQPGGKRLREPPPDLLNRLWNCALFGDAYPDFLLGELLRNARLPTERNTRGHGAMALIKAILQRNYKDTSHRTEEIRMDINAEHPSQAYHEGRLFALLQEIQRLALGDVNAGIGDRYLGNAMVSPRQSFPRLLKLMTHHLHKGRDGDRAGALFNREREVIQVMARIRDNFSEFLNLPEQGLFMLGYHHQRAALVRPSTARKEKAAETPITEAEEK</sequence>
<dbReference type="AlphaFoldDB" id="A0A8J7Q9I3"/>